<reference evidence="1" key="2">
    <citation type="journal article" date="2015" name="Fish Shellfish Immunol.">
        <title>Early steps in the European eel (Anguilla anguilla)-Vibrio vulnificus interaction in the gills: Role of the RtxA13 toxin.</title>
        <authorList>
            <person name="Callol A."/>
            <person name="Pajuelo D."/>
            <person name="Ebbesson L."/>
            <person name="Teles M."/>
            <person name="MacKenzie S."/>
            <person name="Amaro C."/>
        </authorList>
    </citation>
    <scope>NUCLEOTIDE SEQUENCE</scope>
</reference>
<accession>A0A0E9Q4Z9</accession>
<protein>
    <submittedName>
        <fullName evidence="1">Uncharacterized protein</fullName>
    </submittedName>
</protein>
<organism evidence="1">
    <name type="scientific">Anguilla anguilla</name>
    <name type="common">European freshwater eel</name>
    <name type="synonym">Muraena anguilla</name>
    <dbReference type="NCBI Taxonomy" id="7936"/>
    <lineage>
        <taxon>Eukaryota</taxon>
        <taxon>Metazoa</taxon>
        <taxon>Chordata</taxon>
        <taxon>Craniata</taxon>
        <taxon>Vertebrata</taxon>
        <taxon>Euteleostomi</taxon>
        <taxon>Actinopterygii</taxon>
        <taxon>Neopterygii</taxon>
        <taxon>Teleostei</taxon>
        <taxon>Anguilliformes</taxon>
        <taxon>Anguillidae</taxon>
        <taxon>Anguilla</taxon>
    </lineage>
</organism>
<dbReference type="EMBL" id="GBXM01097167">
    <property type="protein sequence ID" value="JAH11410.1"/>
    <property type="molecule type" value="Transcribed_RNA"/>
</dbReference>
<dbReference type="AlphaFoldDB" id="A0A0E9Q4Z9"/>
<reference evidence="1" key="1">
    <citation type="submission" date="2014-11" db="EMBL/GenBank/DDBJ databases">
        <authorList>
            <person name="Amaro Gonzalez C."/>
        </authorList>
    </citation>
    <scope>NUCLEOTIDE SEQUENCE</scope>
</reference>
<proteinExistence type="predicted"/>
<sequence>MLDGRDIKLNGILSGQSTSLNLKSGV</sequence>
<evidence type="ECO:0000313" key="1">
    <source>
        <dbReference type="EMBL" id="JAH11410.1"/>
    </source>
</evidence>
<name>A0A0E9Q4Z9_ANGAN</name>